<evidence type="ECO:0000259" key="7">
    <source>
        <dbReference type="PROSITE" id="PS50011"/>
    </source>
</evidence>
<keyword evidence="9" id="KW-1185">Reference proteome</keyword>
<organism evidence="8 9">
    <name type="scientific">Streptomyces ochraceiscleroticus</name>
    <dbReference type="NCBI Taxonomy" id="47761"/>
    <lineage>
        <taxon>Bacteria</taxon>
        <taxon>Bacillati</taxon>
        <taxon>Actinomycetota</taxon>
        <taxon>Actinomycetes</taxon>
        <taxon>Kitasatosporales</taxon>
        <taxon>Streptomycetaceae</taxon>
        <taxon>Streptomyces</taxon>
    </lineage>
</organism>
<evidence type="ECO:0000313" key="8">
    <source>
        <dbReference type="EMBL" id="MFC6067879.1"/>
    </source>
</evidence>
<feature type="domain" description="Protein kinase" evidence="7">
    <location>
        <begin position="10"/>
        <end position="276"/>
    </location>
</feature>
<dbReference type="Proteomes" id="UP001596139">
    <property type="component" value="Unassembled WGS sequence"/>
</dbReference>
<dbReference type="SUPFAM" id="SSF56112">
    <property type="entry name" value="Protein kinase-like (PK-like)"/>
    <property type="match status" value="1"/>
</dbReference>
<keyword evidence="6" id="KW-0067">ATP-binding</keyword>
<accession>A0ABW1MVK2</accession>
<dbReference type="InterPro" id="IPR008271">
    <property type="entry name" value="Ser/Thr_kinase_AS"/>
</dbReference>
<sequence length="593" mass="63058">MNGRVIAERYELSALLGQGGMGQVWIAYDRRLDRRVGVKLLRPDRLAGAPDAEELRHRFARECRVTAQVDHPGLVTVHDAGSDGDDLFLVMQYVEGADLADHLAEHDPYPWTWAVCVAAQLCAVLASVHAVPIVHRDLKPRNVMVKADGTVTVLDLGIASALDTDTTRLTHTGSPIGSPAYMAPEQAMGGTVGPYTDLYALGVLLHELLSGSVPFAGSTALGVLHRHLYEMPVPVRQLRPDVPEALEALVLRLLAKDPEHRPADAQEVYQALAPLLPHAGSGRGGAGTGAPMDPTRPFLLPHAPWPRRAAPPAATAPTVTAVPVAAAVPMTVGPVAAGPVAEVRAPAAPPVPVQAVPAPPVPVPAVAVSQVPAASVPGPVSVPPGTDPRTPISVPSSTPMSTPAPTPLGLDVAAAVEEVKRLLDHGRITQAVDILGGILPAAAARHGEHSPVVRTLRKQYAATLMDDGQYRRALPELRLLVEEFARGSGPRAARQALQFRFEAAQCLEQLGEAAAALEEYRTLLPHFEAASDDPVRPLEIRRSIGHLLLALGERGAAQETLARLLYDAERVHGAHHAFPAEVRRTLEWLARVR</sequence>
<evidence type="ECO:0000256" key="2">
    <source>
        <dbReference type="ARBA" id="ARBA00022527"/>
    </source>
</evidence>
<evidence type="ECO:0000313" key="9">
    <source>
        <dbReference type="Proteomes" id="UP001596139"/>
    </source>
</evidence>
<evidence type="ECO:0000256" key="5">
    <source>
        <dbReference type="ARBA" id="ARBA00022777"/>
    </source>
</evidence>
<dbReference type="GO" id="GO:0016301">
    <property type="term" value="F:kinase activity"/>
    <property type="evidence" value="ECO:0007669"/>
    <property type="project" value="UniProtKB-KW"/>
</dbReference>
<dbReference type="InterPro" id="IPR011009">
    <property type="entry name" value="Kinase-like_dom_sf"/>
</dbReference>
<dbReference type="PROSITE" id="PS00108">
    <property type="entry name" value="PROTEIN_KINASE_ST"/>
    <property type="match status" value="1"/>
</dbReference>
<evidence type="ECO:0000256" key="3">
    <source>
        <dbReference type="ARBA" id="ARBA00022679"/>
    </source>
</evidence>
<dbReference type="RefSeq" id="WP_031051464.1">
    <property type="nucleotide sequence ID" value="NZ_JBHSPX010000015.1"/>
</dbReference>
<comment type="caution">
    <text evidence="8">The sequence shown here is derived from an EMBL/GenBank/DDBJ whole genome shotgun (WGS) entry which is preliminary data.</text>
</comment>
<evidence type="ECO:0000256" key="6">
    <source>
        <dbReference type="ARBA" id="ARBA00022840"/>
    </source>
</evidence>
<evidence type="ECO:0000256" key="4">
    <source>
        <dbReference type="ARBA" id="ARBA00022741"/>
    </source>
</evidence>
<keyword evidence="4" id="KW-0547">Nucleotide-binding</keyword>
<dbReference type="EC" id="2.7.11.1" evidence="1"/>
<dbReference type="SMART" id="SM00220">
    <property type="entry name" value="S_TKc"/>
    <property type="match status" value="1"/>
</dbReference>
<dbReference type="Gene3D" id="1.10.510.10">
    <property type="entry name" value="Transferase(Phosphotransferase) domain 1"/>
    <property type="match status" value="1"/>
</dbReference>
<protein>
    <recommendedName>
        <fullName evidence="1">non-specific serine/threonine protein kinase</fullName>
        <ecNumber evidence="1">2.7.11.1</ecNumber>
    </recommendedName>
</protein>
<dbReference type="SUPFAM" id="SSF48452">
    <property type="entry name" value="TPR-like"/>
    <property type="match status" value="1"/>
</dbReference>
<reference evidence="9" key="1">
    <citation type="journal article" date="2019" name="Int. J. Syst. Evol. Microbiol.">
        <title>The Global Catalogue of Microorganisms (GCM) 10K type strain sequencing project: providing services to taxonomists for standard genome sequencing and annotation.</title>
        <authorList>
            <consortium name="The Broad Institute Genomics Platform"/>
            <consortium name="The Broad Institute Genome Sequencing Center for Infectious Disease"/>
            <person name="Wu L."/>
            <person name="Ma J."/>
        </authorList>
    </citation>
    <scope>NUCLEOTIDE SEQUENCE [LARGE SCALE GENOMIC DNA]</scope>
    <source>
        <strain evidence="9">CGMCC 1.15180</strain>
    </source>
</reference>
<name>A0ABW1MVK2_9ACTN</name>
<dbReference type="PANTHER" id="PTHR43289:SF6">
    <property type="entry name" value="SERINE_THREONINE-PROTEIN KINASE NEKL-3"/>
    <property type="match status" value="1"/>
</dbReference>
<proteinExistence type="predicted"/>
<dbReference type="EMBL" id="JBHSPX010000015">
    <property type="protein sequence ID" value="MFC6067879.1"/>
    <property type="molecule type" value="Genomic_DNA"/>
</dbReference>
<dbReference type="InterPro" id="IPR000719">
    <property type="entry name" value="Prot_kinase_dom"/>
</dbReference>
<dbReference type="CDD" id="cd14014">
    <property type="entry name" value="STKc_PknB_like"/>
    <property type="match status" value="1"/>
</dbReference>
<evidence type="ECO:0000256" key="1">
    <source>
        <dbReference type="ARBA" id="ARBA00012513"/>
    </source>
</evidence>
<dbReference type="PROSITE" id="PS50011">
    <property type="entry name" value="PROTEIN_KINASE_DOM"/>
    <property type="match status" value="1"/>
</dbReference>
<keyword evidence="2" id="KW-0723">Serine/threonine-protein kinase</keyword>
<keyword evidence="3" id="KW-0808">Transferase</keyword>
<dbReference type="Pfam" id="PF00069">
    <property type="entry name" value="Pkinase"/>
    <property type="match status" value="1"/>
</dbReference>
<keyword evidence="5 8" id="KW-0418">Kinase</keyword>
<dbReference type="Gene3D" id="1.25.40.10">
    <property type="entry name" value="Tetratricopeptide repeat domain"/>
    <property type="match status" value="1"/>
</dbReference>
<dbReference type="InterPro" id="IPR011990">
    <property type="entry name" value="TPR-like_helical_dom_sf"/>
</dbReference>
<dbReference type="PANTHER" id="PTHR43289">
    <property type="entry name" value="MITOGEN-ACTIVATED PROTEIN KINASE KINASE KINASE 20-RELATED"/>
    <property type="match status" value="1"/>
</dbReference>
<dbReference type="Gene3D" id="3.30.200.20">
    <property type="entry name" value="Phosphorylase Kinase, domain 1"/>
    <property type="match status" value="1"/>
</dbReference>
<gene>
    <name evidence="8" type="ORF">ACFP4F_35765</name>
</gene>